<dbReference type="InterPro" id="IPR006691">
    <property type="entry name" value="GyrA/parC_rep"/>
</dbReference>
<evidence type="ECO:0000256" key="5">
    <source>
        <dbReference type="ARBA" id="ARBA00023125"/>
    </source>
</evidence>
<evidence type="ECO:0000256" key="1">
    <source>
        <dbReference type="ARBA" id="ARBA00000185"/>
    </source>
</evidence>
<evidence type="ECO:0000259" key="8">
    <source>
        <dbReference type="PROSITE" id="PS52040"/>
    </source>
</evidence>
<accession>A0ABT2TVC9</accession>
<protein>
    <recommendedName>
        <fullName evidence="3">DNA topoisomerase (ATP-hydrolyzing)</fullName>
        <ecNumber evidence="3">5.6.2.2</ecNumber>
    </recommendedName>
</protein>
<evidence type="ECO:0000256" key="7">
    <source>
        <dbReference type="PROSITE-ProRule" id="PRU01384"/>
    </source>
</evidence>
<feature type="active site" description="O-(5'-phospho-DNA)-tyrosine intermediate" evidence="7">
    <location>
        <position position="122"/>
    </location>
</feature>
<comment type="catalytic activity">
    <reaction evidence="1 7">
        <text>ATP-dependent breakage, passage and rejoining of double-stranded DNA.</text>
        <dbReference type="EC" id="5.6.2.2"/>
    </reaction>
</comment>
<dbReference type="Gene3D" id="3.90.199.10">
    <property type="entry name" value="Topoisomerase II, domain 5"/>
    <property type="match status" value="1"/>
</dbReference>
<evidence type="ECO:0000256" key="4">
    <source>
        <dbReference type="ARBA" id="ARBA00023029"/>
    </source>
</evidence>
<reference evidence="9 10" key="1">
    <citation type="journal article" date="2021" name="ISME Commun">
        <title>Automated analysis of genomic sequences facilitates high-throughput and comprehensive description of bacteria.</title>
        <authorList>
            <person name="Hitch T.C.A."/>
        </authorList>
    </citation>
    <scope>NUCLEOTIDE SEQUENCE [LARGE SCALE GENOMIC DNA]</scope>
    <source>
        <strain evidence="9 10">Sanger_23</strain>
    </source>
</reference>
<dbReference type="InterPro" id="IPR013760">
    <property type="entry name" value="Topo_IIA-like_dom_sf"/>
</dbReference>
<dbReference type="NCBIfam" id="NF004044">
    <property type="entry name" value="PRK05561.1"/>
    <property type="match status" value="1"/>
</dbReference>
<name>A0ABT2TVC9_9FIRM</name>
<comment type="caution">
    <text evidence="9">The sequence shown here is derived from an EMBL/GenBank/DDBJ whole genome shotgun (WGS) entry which is preliminary data.</text>
</comment>
<comment type="similarity">
    <text evidence="2">Belongs to the type II topoisomerase GyrA/ParC subunit family.</text>
</comment>
<dbReference type="SMART" id="SM00434">
    <property type="entry name" value="TOP4c"/>
    <property type="match status" value="1"/>
</dbReference>
<feature type="domain" description="Topo IIA-type catalytic" evidence="8">
    <location>
        <begin position="34"/>
        <end position="524"/>
    </location>
</feature>
<dbReference type="PANTHER" id="PTHR43493:SF5">
    <property type="entry name" value="DNA GYRASE SUBUNIT A, CHLOROPLASTIC_MITOCHONDRIAL"/>
    <property type="match status" value="1"/>
</dbReference>
<dbReference type="InterPro" id="IPR035516">
    <property type="entry name" value="Gyrase/topoIV_suA_C"/>
</dbReference>
<keyword evidence="4 7" id="KW-0799">Topoisomerase</keyword>
<dbReference type="InterPro" id="IPR013757">
    <property type="entry name" value="Topo_IIA_A_a_sf"/>
</dbReference>
<dbReference type="Proteomes" id="UP001652409">
    <property type="component" value="Unassembled WGS sequence"/>
</dbReference>
<dbReference type="SUPFAM" id="SSF56719">
    <property type="entry name" value="Type II DNA topoisomerase"/>
    <property type="match status" value="1"/>
</dbReference>
<dbReference type="InterPro" id="IPR002205">
    <property type="entry name" value="Topo_IIA_dom_A"/>
</dbReference>
<gene>
    <name evidence="9" type="ORF">OCV61_12405</name>
</gene>
<dbReference type="InterPro" id="IPR013758">
    <property type="entry name" value="Topo_IIA_A/C_ab"/>
</dbReference>
<proteinExistence type="inferred from homology"/>
<evidence type="ECO:0000313" key="10">
    <source>
        <dbReference type="Proteomes" id="UP001652409"/>
    </source>
</evidence>
<dbReference type="SUPFAM" id="SSF101904">
    <property type="entry name" value="GyrA/ParC C-terminal domain-like"/>
    <property type="match status" value="1"/>
</dbReference>
<dbReference type="Gene3D" id="1.10.268.10">
    <property type="entry name" value="Topoisomerase, domain 3"/>
    <property type="match status" value="1"/>
</dbReference>
<dbReference type="Gene3D" id="2.120.10.90">
    <property type="entry name" value="DNA gyrase/topoisomerase IV, subunit A, C-terminal"/>
    <property type="match status" value="1"/>
</dbReference>
<sequence>METKQDNIIAADYSEVMQKSYIDYAMSVIISRALPDVRDGLKPVQRRTLYDMYELGIRYDRPYRKCARIVGDTMGKYHPHGDSSIYEALVVMAQDFKKGKTLVDGHGNFGSIEGDGAAAMRYTEARLEKLTQEVFLADLDKDVVDFLPNFDETEKEPEVLPVRIPNLLVNGADGIAVGMATSIPPHNLGEVVDAVKAYMKNNEISVKGLMRYMKGPDFPTGGIIVNKDELLNIYETGTGKIRIRGRVQIEKQKNGRQLLVITEIPYTMLGANIGKFLNDVAALVETKKTTDILDISNQSSKEGIRIVLELKKDTDVENLTNMLYKKTRLEDTFGVNMLAVAEGRPETLSLKQVIEYHVDFLFEITTRKYTTLLAKEMDKKEIQEGLIKACDVIDLIIEILRGSKNREQVKKCLVEGVTKGIRFKSKASETAAGKLHFSEKQATAILEMRLYRLIGLEIEALEAEYKQTMDNIARYEDILNNYDSMAHVIMDDLDQIKKEYTVKRRTTIENAQEAVYEEKKMEEMQVCFLMDRFGYMKLVDMNVYERNKEAANSENKYIFTCMNTDKICLFTDGGRMHSIKVADIPLGRFRDKGTPADNLSNYESAKEQIIYVAPMEQIRNGSLMFVTAASMCKLVKGEEFDVAKRTIASTKLNPEDYLIFVGLADEMEQVVFQTREGYFLRFLKQEISSMKKTAVGVRGMKLTEGDAVEHAYLLEGHREYNITYKEKEYSLNKVKLAKRDTKGVKPRL</sequence>
<dbReference type="Gene3D" id="3.30.1360.40">
    <property type="match status" value="1"/>
</dbReference>
<dbReference type="CDD" id="cd00187">
    <property type="entry name" value="TOP4c"/>
    <property type="match status" value="1"/>
</dbReference>
<dbReference type="Pfam" id="PF00521">
    <property type="entry name" value="DNA_topoisoIV"/>
    <property type="match status" value="1"/>
</dbReference>
<evidence type="ECO:0000313" key="9">
    <source>
        <dbReference type="EMBL" id="MCU6766208.1"/>
    </source>
</evidence>
<dbReference type="EC" id="5.6.2.2" evidence="3"/>
<keyword evidence="10" id="KW-1185">Reference proteome</keyword>
<dbReference type="RefSeq" id="WP_158422052.1">
    <property type="nucleotide sequence ID" value="NZ_JAOQJL010000025.1"/>
</dbReference>
<dbReference type="InterPro" id="IPR050220">
    <property type="entry name" value="Type_II_DNA_Topoisomerases"/>
</dbReference>
<dbReference type="PANTHER" id="PTHR43493">
    <property type="entry name" value="DNA GYRASE/TOPOISOMERASE SUBUNIT A"/>
    <property type="match status" value="1"/>
</dbReference>
<evidence type="ECO:0000256" key="2">
    <source>
        <dbReference type="ARBA" id="ARBA00008263"/>
    </source>
</evidence>
<dbReference type="Pfam" id="PF03989">
    <property type="entry name" value="DNA_gyraseA_C"/>
    <property type="match status" value="3"/>
</dbReference>
<keyword evidence="5 7" id="KW-0238">DNA-binding</keyword>
<evidence type="ECO:0000256" key="3">
    <source>
        <dbReference type="ARBA" id="ARBA00012895"/>
    </source>
</evidence>
<dbReference type="EMBL" id="JAOQJL010000025">
    <property type="protein sequence ID" value="MCU6766208.1"/>
    <property type="molecule type" value="Genomic_DNA"/>
</dbReference>
<evidence type="ECO:0000256" key="6">
    <source>
        <dbReference type="ARBA" id="ARBA00023235"/>
    </source>
</evidence>
<dbReference type="PROSITE" id="PS52040">
    <property type="entry name" value="TOPO_IIA"/>
    <property type="match status" value="1"/>
</dbReference>
<dbReference type="GO" id="GO:0003918">
    <property type="term" value="F:DNA topoisomerase type II (double strand cut, ATP-hydrolyzing) activity"/>
    <property type="evidence" value="ECO:0007669"/>
    <property type="project" value="UniProtKB-EC"/>
</dbReference>
<organism evidence="9 10">
    <name type="scientific">Blautia ammoniilytica</name>
    <dbReference type="NCBI Taxonomy" id="2981782"/>
    <lineage>
        <taxon>Bacteria</taxon>
        <taxon>Bacillati</taxon>
        <taxon>Bacillota</taxon>
        <taxon>Clostridia</taxon>
        <taxon>Lachnospirales</taxon>
        <taxon>Lachnospiraceae</taxon>
        <taxon>Blautia</taxon>
    </lineage>
</organism>
<keyword evidence="6 7" id="KW-0413">Isomerase</keyword>